<organism evidence="10 11">
    <name type="scientific">Potamilus streckersoni</name>
    <dbReference type="NCBI Taxonomy" id="2493646"/>
    <lineage>
        <taxon>Eukaryota</taxon>
        <taxon>Metazoa</taxon>
        <taxon>Spiralia</taxon>
        <taxon>Lophotrochozoa</taxon>
        <taxon>Mollusca</taxon>
        <taxon>Bivalvia</taxon>
        <taxon>Autobranchia</taxon>
        <taxon>Heteroconchia</taxon>
        <taxon>Palaeoheterodonta</taxon>
        <taxon>Unionida</taxon>
        <taxon>Unionoidea</taxon>
        <taxon>Unionidae</taxon>
        <taxon>Ambleminae</taxon>
        <taxon>Lampsilini</taxon>
        <taxon>Potamilus</taxon>
    </lineage>
</organism>
<comment type="subcellular location">
    <subcellularLocation>
        <location evidence="1">Mitochondrion</location>
    </subcellularLocation>
</comment>
<gene>
    <name evidence="10" type="ORF">CHS0354_013778</name>
</gene>
<evidence type="ECO:0000256" key="7">
    <source>
        <dbReference type="ARBA" id="ARBA00040118"/>
    </source>
</evidence>
<reference evidence="10" key="1">
    <citation type="journal article" date="2021" name="Genome Biol. Evol.">
        <title>A High-Quality Reference Genome for a Parasitic Bivalve with Doubly Uniparental Inheritance (Bivalvia: Unionida).</title>
        <authorList>
            <person name="Smith C.H."/>
        </authorList>
    </citation>
    <scope>NUCLEOTIDE SEQUENCE</scope>
    <source>
        <strain evidence="10">CHS0354</strain>
    </source>
</reference>
<dbReference type="EMBL" id="JAEAOA010000845">
    <property type="protein sequence ID" value="KAK3591596.1"/>
    <property type="molecule type" value="Genomic_DNA"/>
</dbReference>
<dbReference type="FunFam" id="2.40.150.20:FF:000004">
    <property type="entry name" value="39S ribosomal protein L14, mitochondrial"/>
    <property type="match status" value="1"/>
</dbReference>
<comment type="caution">
    <text evidence="10">The sequence shown here is derived from an EMBL/GenBank/DDBJ whole genome shotgun (WGS) entry which is preliminary data.</text>
</comment>
<dbReference type="HAMAP" id="MF_01367">
    <property type="entry name" value="Ribosomal_uL14"/>
    <property type="match status" value="1"/>
</dbReference>
<dbReference type="PANTHER" id="PTHR21037">
    <property type="entry name" value="39S RIBOSOMAL PROTEIN L14, MITOCHONDRIAL"/>
    <property type="match status" value="1"/>
</dbReference>
<dbReference type="InterPro" id="IPR000218">
    <property type="entry name" value="Ribosomal_uL14"/>
</dbReference>
<dbReference type="GO" id="GO:0003735">
    <property type="term" value="F:structural constituent of ribosome"/>
    <property type="evidence" value="ECO:0007669"/>
    <property type="project" value="InterPro"/>
</dbReference>
<protein>
    <recommendedName>
        <fullName evidence="7">Large ribosomal subunit protein uL14m</fullName>
    </recommendedName>
    <alternativeName>
        <fullName evidence="8">39S ribosomal protein L14, mitochondrial</fullName>
    </alternativeName>
</protein>
<accession>A0AAE0SH31</accession>
<keyword evidence="11" id="KW-1185">Reference proteome</keyword>
<evidence type="ECO:0000256" key="9">
    <source>
        <dbReference type="SAM" id="MobiDB-lite"/>
    </source>
</evidence>
<dbReference type="GO" id="GO:0006412">
    <property type="term" value="P:translation"/>
    <property type="evidence" value="ECO:0007669"/>
    <property type="project" value="InterPro"/>
</dbReference>
<evidence type="ECO:0000256" key="8">
    <source>
        <dbReference type="ARBA" id="ARBA00042938"/>
    </source>
</evidence>
<evidence type="ECO:0000256" key="6">
    <source>
        <dbReference type="ARBA" id="ARBA00023274"/>
    </source>
</evidence>
<keyword evidence="5" id="KW-0496">Mitochondrion</keyword>
<dbReference type="PANTHER" id="PTHR21037:SF3">
    <property type="entry name" value="LARGE RIBOSOMAL SUBUNIT PROTEIN UL14M"/>
    <property type="match status" value="1"/>
</dbReference>
<evidence type="ECO:0000256" key="3">
    <source>
        <dbReference type="ARBA" id="ARBA00022946"/>
    </source>
</evidence>
<dbReference type="InterPro" id="IPR036853">
    <property type="entry name" value="Ribosomal_uL14_sf"/>
</dbReference>
<dbReference type="SMART" id="SM01374">
    <property type="entry name" value="Ribosomal_L14"/>
    <property type="match status" value="1"/>
</dbReference>
<evidence type="ECO:0000256" key="5">
    <source>
        <dbReference type="ARBA" id="ARBA00023128"/>
    </source>
</evidence>
<reference evidence="10" key="3">
    <citation type="submission" date="2023-05" db="EMBL/GenBank/DDBJ databases">
        <authorList>
            <person name="Smith C.H."/>
        </authorList>
    </citation>
    <scope>NUCLEOTIDE SEQUENCE</scope>
    <source>
        <strain evidence="10">CHS0354</strain>
        <tissue evidence="10">Mantle</tissue>
    </source>
</reference>
<dbReference type="AlphaFoldDB" id="A0AAE0SH31"/>
<evidence type="ECO:0000256" key="1">
    <source>
        <dbReference type="ARBA" id="ARBA00004173"/>
    </source>
</evidence>
<dbReference type="Proteomes" id="UP001195483">
    <property type="component" value="Unassembled WGS sequence"/>
</dbReference>
<keyword evidence="4" id="KW-0689">Ribosomal protein</keyword>
<comment type="similarity">
    <text evidence="2">Belongs to the universal ribosomal protein uL14 family.</text>
</comment>
<dbReference type="GO" id="GO:0005743">
    <property type="term" value="C:mitochondrial inner membrane"/>
    <property type="evidence" value="ECO:0007669"/>
    <property type="project" value="UniProtKB-ARBA"/>
</dbReference>
<dbReference type="SUPFAM" id="SSF50193">
    <property type="entry name" value="Ribosomal protein L14"/>
    <property type="match status" value="1"/>
</dbReference>
<dbReference type="Gene3D" id="2.40.150.20">
    <property type="entry name" value="Ribosomal protein L14"/>
    <property type="match status" value="1"/>
</dbReference>
<reference evidence="10" key="2">
    <citation type="journal article" date="2021" name="Genome Biol. Evol.">
        <title>Developing a high-quality reference genome for a parasitic bivalve with doubly uniparental inheritance (Bivalvia: Unionida).</title>
        <authorList>
            <person name="Smith C.H."/>
        </authorList>
    </citation>
    <scope>NUCLEOTIDE SEQUENCE</scope>
    <source>
        <strain evidence="10">CHS0354</strain>
        <tissue evidence="10">Mantle</tissue>
    </source>
</reference>
<dbReference type="GO" id="GO:0005840">
    <property type="term" value="C:ribosome"/>
    <property type="evidence" value="ECO:0007669"/>
    <property type="project" value="UniProtKB-KW"/>
</dbReference>
<dbReference type="CDD" id="cd00337">
    <property type="entry name" value="Ribosomal_uL14"/>
    <property type="match status" value="1"/>
</dbReference>
<dbReference type="GO" id="GO:1990904">
    <property type="term" value="C:ribonucleoprotein complex"/>
    <property type="evidence" value="ECO:0007669"/>
    <property type="project" value="UniProtKB-KW"/>
</dbReference>
<sequence length="233" mass="25675">MGDNPSLLHASSKASTVTSLKAAGPPSKFTKRRDMQKESRAEKKISIFISKGSNTRKKSFDSELLLRTDNVVRTSELFAVSKMNKIAQAGVCLCKGVNTCVFSVPTQLFSTSPSLNQIIKLSRMKVVDNSMLGRRAELASKPARVIHIYNKKGIGYLGDKVLVAIMGEKKRAYIVGLRQTQKENVPRFDSNNIVLVEDNGTPTGTRIRVPIPSCLRNKEGDFTKILSIATKFV</sequence>
<feature type="region of interest" description="Disordered" evidence="9">
    <location>
        <begin position="1"/>
        <end position="38"/>
    </location>
</feature>
<keyword evidence="6" id="KW-0687">Ribonucleoprotein</keyword>
<evidence type="ECO:0000313" key="11">
    <source>
        <dbReference type="Proteomes" id="UP001195483"/>
    </source>
</evidence>
<evidence type="ECO:0000256" key="4">
    <source>
        <dbReference type="ARBA" id="ARBA00022980"/>
    </source>
</evidence>
<evidence type="ECO:0000313" key="10">
    <source>
        <dbReference type="EMBL" id="KAK3591596.1"/>
    </source>
</evidence>
<name>A0AAE0SH31_9BIVA</name>
<keyword evidence="3" id="KW-0809">Transit peptide</keyword>
<evidence type="ECO:0000256" key="2">
    <source>
        <dbReference type="ARBA" id="ARBA00010745"/>
    </source>
</evidence>
<dbReference type="Pfam" id="PF00238">
    <property type="entry name" value="Ribosomal_L14"/>
    <property type="match status" value="1"/>
</dbReference>
<proteinExistence type="inferred from homology"/>